<reference evidence="1" key="1">
    <citation type="submission" date="2014-09" db="EMBL/GenBank/DDBJ databases">
        <authorList>
            <person name="Magalhaes I.L.F."/>
            <person name="Oliveira U."/>
            <person name="Santos F.R."/>
            <person name="Vidigal T.H.D.A."/>
            <person name="Brescovit A.D."/>
            <person name="Santos A.J."/>
        </authorList>
    </citation>
    <scope>NUCLEOTIDE SEQUENCE</scope>
    <source>
        <tissue evidence="1">Shoot tissue taken approximately 20 cm above the soil surface</tissue>
    </source>
</reference>
<sequence>MMNTDDTEHKLIYRTHTRGERYTIHTKT</sequence>
<dbReference type="AlphaFoldDB" id="A0A0A9FWD6"/>
<name>A0A0A9FWD6_ARUDO</name>
<organism evidence="1">
    <name type="scientific">Arundo donax</name>
    <name type="common">Giant reed</name>
    <name type="synonym">Donax arundinaceus</name>
    <dbReference type="NCBI Taxonomy" id="35708"/>
    <lineage>
        <taxon>Eukaryota</taxon>
        <taxon>Viridiplantae</taxon>
        <taxon>Streptophyta</taxon>
        <taxon>Embryophyta</taxon>
        <taxon>Tracheophyta</taxon>
        <taxon>Spermatophyta</taxon>
        <taxon>Magnoliopsida</taxon>
        <taxon>Liliopsida</taxon>
        <taxon>Poales</taxon>
        <taxon>Poaceae</taxon>
        <taxon>PACMAD clade</taxon>
        <taxon>Arundinoideae</taxon>
        <taxon>Arundineae</taxon>
        <taxon>Arundo</taxon>
    </lineage>
</organism>
<evidence type="ECO:0000313" key="1">
    <source>
        <dbReference type="EMBL" id="JAE17135.1"/>
    </source>
</evidence>
<protein>
    <submittedName>
        <fullName evidence="1">Uncharacterized protein</fullName>
    </submittedName>
</protein>
<proteinExistence type="predicted"/>
<reference evidence="1" key="2">
    <citation type="journal article" date="2015" name="Data Brief">
        <title>Shoot transcriptome of the giant reed, Arundo donax.</title>
        <authorList>
            <person name="Barrero R.A."/>
            <person name="Guerrero F.D."/>
            <person name="Moolhuijzen P."/>
            <person name="Goolsby J.A."/>
            <person name="Tidwell J."/>
            <person name="Bellgard S.E."/>
            <person name="Bellgard M.I."/>
        </authorList>
    </citation>
    <scope>NUCLEOTIDE SEQUENCE</scope>
    <source>
        <tissue evidence="1">Shoot tissue taken approximately 20 cm above the soil surface</tissue>
    </source>
</reference>
<accession>A0A0A9FWD6</accession>
<dbReference type="EMBL" id="GBRH01180761">
    <property type="protein sequence ID" value="JAE17135.1"/>
    <property type="molecule type" value="Transcribed_RNA"/>
</dbReference>